<evidence type="ECO:0000313" key="2">
    <source>
        <dbReference type="Proteomes" id="UP000071561"/>
    </source>
</evidence>
<dbReference type="Gene3D" id="2.20.25.110">
    <property type="entry name" value="S-adenosyl-L-methionine-dependent methyltransferases"/>
    <property type="match status" value="1"/>
</dbReference>
<proteinExistence type="predicted"/>
<dbReference type="EMBL" id="CP014504">
    <property type="protein sequence ID" value="AMP97995.1"/>
    <property type="molecule type" value="Genomic_DNA"/>
</dbReference>
<reference evidence="1 2" key="1">
    <citation type="submission" date="2016-03" db="EMBL/GenBank/DDBJ databases">
        <title>Complete genome sequence of Pedobacter cryoconitis PAMC 27485.</title>
        <authorList>
            <person name="Lee J."/>
            <person name="Kim O.-S."/>
        </authorList>
    </citation>
    <scope>NUCLEOTIDE SEQUENCE [LARGE SCALE GENOMIC DNA]</scope>
    <source>
        <strain evidence="1 2">PAMC 27485</strain>
    </source>
</reference>
<dbReference type="OrthoDB" id="756775at2"/>
<name>A0A127V9Q1_9SPHI</name>
<keyword evidence="2" id="KW-1185">Reference proteome</keyword>
<sequence length="263" mass="29784">MNNKLYEKYASSYAAVTNNRDFKGQLELILQTYQPENPCQSFIELFAGQSLHAIEAFKKGDIEVWAADSSQEMKELAVSQGFLKPDHYIVGYLPESILNNTGNVKFDCIACLYSAFSAIPMHKVFDLLFYIKPLLSDKGKIFIELHDVFYTMEYVANPVVTYKEVQNSAGELIKYAWPSGKIKWDHFSHTAEVPITFNIQSAAHSETVEFTSTDHIYSAEEIIFMANLLDYNSRILSTDPVWEDKFPGGIVLELSLKSAVQST</sequence>
<accession>A0A127V9Q1</accession>
<gene>
    <name evidence="1" type="ORF">AY601_1066</name>
</gene>
<evidence type="ECO:0000313" key="1">
    <source>
        <dbReference type="EMBL" id="AMP97995.1"/>
    </source>
</evidence>
<organism evidence="1 2">
    <name type="scientific">Pedobacter cryoconitis</name>
    <dbReference type="NCBI Taxonomy" id="188932"/>
    <lineage>
        <taxon>Bacteria</taxon>
        <taxon>Pseudomonadati</taxon>
        <taxon>Bacteroidota</taxon>
        <taxon>Sphingobacteriia</taxon>
        <taxon>Sphingobacteriales</taxon>
        <taxon>Sphingobacteriaceae</taxon>
        <taxon>Pedobacter</taxon>
    </lineage>
</organism>
<dbReference type="RefSeq" id="WP_068397493.1">
    <property type="nucleotide sequence ID" value="NZ_CP014504.1"/>
</dbReference>
<dbReference type="InterPro" id="IPR029063">
    <property type="entry name" value="SAM-dependent_MTases_sf"/>
</dbReference>
<dbReference type="Gene3D" id="3.40.50.150">
    <property type="entry name" value="Vaccinia Virus protein VP39"/>
    <property type="match status" value="1"/>
</dbReference>
<evidence type="ECO:0008006" key="3">
    <source>
        <dbReference type="Google" id="ProtNLM"/>
    </source>
</evidence>
<dbReference type="Proteomes" id="UP000071561">
    <property type="component" value="Chromosome"/>
</dbReference>
<dbReference type="AlphaFoldDB" id="A0A127V9Q1"/>
<protein>
    <recommendedName>
        <fullName evidence="3">Methyltransferase family protein</fullName>
    </recommendedName>
</protein>
<dbReference type="KEGG" id="pcm:AY601_1066"/>
<dbReference type="SUPFAM" id="SSF53335">
    <property type="entry name" value="S-adenosyl-L-methionine-dependent methyltransferases"/>
    <property type="match status" value="1"/>
</dbReference>
<dbReference type="PATRIC" id="fig|188932.3.peg.1101"/>